<sequence>MATRPRRHSVVTLRLTVTSDDVFGDHNSPTLTPRTRVLPRGRNYFARTPTSPLPRTPTSPQPRSPSSPHRRCPGSPLLNRASTSPLPPSTNRGTGALPMSPRGASPSPNSLRGTSQCPVSPRGTSPSPLSPRESSSRFRYDNVTGGSKGASIEERDASHAGSSTSGLMRRSSLLTVPLMGHDPPPDQFLRAPRQRSSSLAGPLHSPDLI</sequence>
<proteinExistence type="predicted"/>
<protein>
    <submittedName>
        <fullName evidence="3">Serine/arginine-rich splicing factor SR45-like</fullName>
    </submittedName>
</protein>
<accession>A0A8B7NPE8</accession>
<dbReference type="OrthoDB" id="6381781at2759"/>
<feature type="region of interest" description="Disordered" evidence="1">
    <location>
        <begin position="19"/>
        <end position="209"/>
    </location>
</feature>
<evidence type="ECO:0000313" key="2">
    <source>
        <dbReference type="Proteomes" id="UP000694843"/>
    </source>
</evidence>
<dbReference type="RefSeq" id="XP_018015587.1">
    <property type="nucleotide sequence ID" value="XM_018160098.1"/>
</dbReference>
<feature type="non-terminal residue" evidence="3">
    <location>
        <position position="209"/>
    </location>
</feature>
<evidence type="ECO:0000256" key="1">
    <source>
        <dbReference type="SAM" id="MobiDB-lite"/>
    </source>
</evidence>
<feature type="compositionally biased region" description="Pro residues" evidence="1">
    <location>
        <begin position="51"/>
        <end position="65"/>
    </location>
</feature>
<gene>
    <name evidence="3" type="primary">LOC108672434</name>
</gene>
<feature type="compositionally biased region" description="Polar residues" evidence="1">
    <location>
        <begin position="80"/>
        <end position="93"/>
    </location>
</feature>
<organism evidence="2 3">
    <name type="scientific">Hyalella azteca</name>
    <name type="common">Amphipod</name>
    <dbReference type="NCBI Taxonomy" id="294128"/>
    <lineage>
        <taxon>Eukaryota</taxon>
        <taxon>Metazoa</taxon>
        <taxon>Ecdysozoa</taxon>
        <taxon>Arthropoda</taxon>
        <taxon>Crustacea</taxon>
        <taxon>Multicrustacea</taxon>
        <taxon>Malacostraca</taxon>
        <taxon>Eumalacostraca</taxon>
        <taxon>Peracarida</taxon>
        <taxon>Amphipoda</taxon>
        <taxon>Senticaudata</taxon>
        <taxon>Talitrida</taxon>
        <taxon>Talitroidea</taxon>
        <taxon>Hyalellidae</taxon>
        <taxon>Hyalella</taxon>
    </lineage>
</organism>
<feature type="compositionally biased region" description="Polar residues" evidence="1">
    <location>
        <begin position="106"/>
        <end position="124"/>
    </location>
</feature>
<dbReference type="Proteomes" id="UP000694843">
    <property type="component" value="Unplaced"/>
</dbReference>
<dbReference type="GeneID" id="108672434"/>
<reference evidence="3" key="1">
    <citation type="submission" date="2025-08" db="UniProtKB">
        <authorList>
            <consortium name="RefSeq"/>
        </authorList>
    </citation>
    <scope>IDENTIFICATION</scope>
    <source>
        <tissue evidence="3">Whole organism</tissue>
    </source>
</reference>
<dbReference type="AlphaFoldDB" id="A0A8B7NPE8"/>
<keyword evidence="2" id="KW-1185">Reference proteome</keyword>
<dbReference type="KEGG" id="hazt:108672434"/>
<evidence type="ECO:0000313" key="3">
    <source>
        <dbReference type="RefSeq" id="XP_018015587.1"/>
    </source>
</evidence>
<name>A0A8B7NPE8_HYAAZ</name>